<accession>A0A1I7TN94</accession>
<reference evidence="4" key="1">
    <citation type="submission" date="2016-11" db="UniProtKB">
        <authorList>
            <consortium name="WormBaseParasite"/>
        </authorList>
    </citation>
    <scope>IDENTIFICATION</scope>
</reference>
<dbReference type="PROSITE" id="PS50013">
    <property type="entry name" value="CHROMO_2"/>
    <property type="match status" value="1"/>
</dbReference>
<dbReference type="Proteomes" id="UP000095282">
    <property type="component" value="Unplaced"/>
</dbReference>
<dbReference type="Gene3D" id="2.40.50.40">
    <property type="match status" value="1"/>
</dbReference>
<dbReference type="AlphaFoldDB" id="A0A1I7TN94"/>
<feature type="region of interest" description="Disordered" evidence="1">
    <location>
        <begin position="18"/>
        <end position="68"/>
    </location>
</feature>
<dbReference type="SMART" id="SM00298">
    <property type="entry name" value="CHROMO"/>
    <property type="match status" value="1"/>
</dbReference>
<evidence type="ECO:0000256" key="1">
    <source>
        <dbReference type="SAM" id="MobiDB-lite"/>
    </source>
</evidence>
<dbReference type="InterPro" id="IPR016197">
    <property type="entry name" value="Chromo-like_dom_sf"/>
</dbReference>
<protein>
    <submittedName>
        <fullName evidence="4">Chromo domain-containing protein</fullName>
    </submittedName>
</protein>
<name>A0A1I7TN94_9PELO</name>
<proteinExistence type="predicted"/>
<dbReference type="WBParaSite" id="Csp11.Scaffold629.g10125.t1">
    <property type="protein sequence ID" value="Csp11.Scaffold629.g10125.t1"/>
    <property type="gene ID" value="Csp11.Scaffold629.g10125"/>
</dbReference>
<evidence type="ECO:0000313" key="4">
    <source>
        <dbReference type="WBParaSite" id="Csp11.Scaffold629.g10125.t1"/>
    </source>
</evidence>
<dbReference type="SUPFAM" id="SSF54160">
    <property type="entry name" value="Chromo domain-like"/>
    <property type="match status" value="1"/>
</dbReference>
<keyword evidence="3" id="KW-1185">Reference proteome</keyword>
<sequence>MEKTFILSANQKIEADEEYDVEKIHQSRNNGEEYQEEANRKRAAERKRKADSSCEHSTLQEEETAENDEQLEWEVERITAWTINEENLFVKWKGYGMAHCSWIKKSDLPYPKKLNELRKQEVERNRISGNGPVGGVVREVPATRALAPQTGQNWFELLFSEEINKNNLKSVLDAVSDGHSQTNIYYKVEATDGTKGLKTSAWMKEHAPMLLVEYFDRVGREFFEKIGHNDLEIELF</sequence>
<dbReference type="CDD" id="cd00024">
    <property type="entry name" value="CD_CSD"/>
    <property type="match status" value="1"/>
</dbReference>
<feature type="compositionally biased region" description="Basic and acidic residues" evidence="1">
    <location>
        <begin position="37"/>
        <end position="54"/>
    </location>
</feature>
<dbReference type="InterPro" id="IPR000953">
    <property type="entry name" value="Chromo/chromo_shadow_dom"/>
</dbReference>
<organism evidence="3 4">
    <name type="scientific">Caenorhabditis tropicalis</name>
    <dbReference type="NCBI Taxonomy" id="1561998"/>
    <lineage>
        <taxon>Eukaryota</taxon>
        <taxon>Metazoa</taxon>
        <taxon>Ecdysozoa</taxon>
        <taxon>Nematoda</taxon>
        <taxon>Chromadorea</taxon>
        <taxon>Rhabditida</taxon>
        <taxon>Rhabditina</taxon>
        <taxon>Rhabditomorpha</taxon>
        <taxon>Rhabditoidea</taxon>
        <taxon>Rhabditidae</taxon>
        <taxon>Peloderinae</taxon>
        <taxon>Caenorhabditis</taxon>
    </lineage>
</organism>
<feature type="domain" description="Chromo" evidence="2">
    <location>
        <begin position="73"/>
        <end position="129"/>
    </location>
</feature>
<evidence type="ECO:0000313" key="3">
    <source>
        <dbReference type="Proteomes" id="UP000095282"/>
    </source>
</evidence>
<evidence type="ECO:0000259" key="2">
    <source>
        <dbReference type="PROSITE" id="PS50013"/>
    </source>
</evidence>